<reference evidence="7" key="1">
    <citation type="journal article" date="2019" name="MBio">
        <title>Virus Genomes from Deep Sea Sediments Expand the Ocean Megavirome and Support Independent Origins of Viral Gigantism.</title>
        <authorList>
            <person name="Backstrom D."/>
            <person name="Yutin N."/>
            <person name="Jorgensen S.L."/>
            <person name="Dharamshi J."/>
            <person name="Homa F."/>
            <person name="Zaremba-Niedwiedzka K."/>
            <person name="Spang A."/>
            <person name="Wolf Y.I."/>
            <person name="Koonin E.V."/>
            <person name="Ettema T.J."/>
        </authorList>
    </citation>
    <scope>NUCLEOTIDE SEQUENCE</scope>
</reference>
<evidence type="ECO:0000259" key="5">
    <source>
        <dbReference type="PROSITE" id="PS51192"/>
    </source>
</evidence>
<dbReference type="EMBL" id="MK500476">
    <property type="protein sequence ID" value="QBK90319.1"/>
    <property type="molecule type" value="Genomic_DNA"/>
</dbReference>
<dbReference type="InterPro" id="IPR014001">
    <property type="entry name" value="Helicase_ATP-bd"/>
</dbReference>
<keyword evidence="1" id="KW-0547">Nucleotide-binding</keyword>
<dbReference type="PANTHER" id="PTHR18934:SF91">
    <property type="entry name" value="PRE-MRNA-SPLICING FACTOR ATP-DEPENDENT RNA HELICASE PRP16"/>
    <property type="match status" value="1"/>
</dbReference>
<dbReference type="CDD" id="cd18791">
    <property type="entry name" value="SF2_C_RHA"/>
    <property type="match status" value="1"/>
</dbReference>
<dbReference type="InterPro" id="IPR027417">
    <property type="entry name" value="P-loop_NTPase"/>
</dbReference>
<dbReference type="GO" id="GO:0005524">
    <property type="term" value="F:ATP binding"/>
    <property type="evidence" value="ECO:0007669"/>
    <property type="project" value="UniProtKB-KW"/>
</dbReference>
<feature type="domain" description="Helicase ATP-binding" evidence="5">
    <location>
        <begin position="40"/>
        <end position="208"/>
    </location>
</feature>
<keyword evidence="2" id="KW-0378">Hydrolase</keyword>
<dbReference type="PANTHER" id="PTHR18934">
    <property type="entry name" value="ATP-DEPENDENT RNA HELICASE"/>
    <property type="match status" value="1"/>
</dbReference>
<dbReference type="InterPro" id="IPR001650">
    <property type="entry name" value="Helicase_C-like"/>
</dbReference>
<evidence type="ECO:0000256" key="4">
    <source>
        <dbReference type="ARBA" id="ARBA00022840"/>
    </source>
</evidence>
<evidence type="ECO:0000256" key="2">
    <source>
        <dbReference type="ARBA" id="ARBA00022801"/>
    </source>
</evidence>
<feature type="domain" description="Helicase C-terminal" evidence="6">
    <location>
        <begin position="234"/>
        <end position="394"/>
    </location>
</feature>
<dbReference type="SMART" id="SM00490">
    <property type="entry name" value="HELICc"/>
    <property type="match status" value="1"/>
</dbReference>
<dbReference type="GO" id="GO:0004386">
    <property type="term" value="F:helicase activity"/>
    <property type="evidence" value="ECO:0007669"/>
    <property type="project" value="UniProtKB-KW"/>
</dbReference>
<keyword evidence="4" id="KW-0067">ATP-binding</keyword>
<dbReference type="GO" id="GO:0016787">
    <property type="term" value="F:hydrolase activity"/>
    <property type="evidence" value="ECO:0007669"/>
    <property type="project" value="UniProtKB-KW"/>
</dbReference>
<gene>
    <name evidence="7" type="ORF">LCPAC102_02320</name>
</gene>
<sequence>MQNTSQSLVLPGIPESSTSMYTPEIDISTLSISPYLDNIAKTILNYPATMISAPTGSGKSIGIPGIMAMMGYKIMVSVPTVTAAISLSNSSKLFFPKLKIGYTTGNKAYYTYDDNIVYATSKYIKKLILHIFKNGQSRNWQFANILMLDEYHVGSMDNYLIYSLWKYANKQRTKDNMIKIPYIVMASATIDLVIDKFVAKLNIPNRTYNINVEYMNKNYSINNDKLYIDTASIITRQHNSNLKGHILIFVSGKSEVHKIIDNLQNIENANIYPAYSGISPDEFNRIYEKTNKRKIIVATNIIETSVTINNIGLVIDTMIEKIIITSDSGSTRLVSTSISKASAIQRMGRTGRTGDGVCIRMITKNGYDHLPEQRKEEIERLPIYTVLIELINVGIAPDKILHGDKVSPQRILDGIKHLQLLNNIDNVYTVTDIGKFVINFPLSIRNSSTLWNWINSGYTIYPGIVAIALIDSYGPKYTWIPAYIPKEDLTYSAYTQKINEHRQNYFSKYIGNSELETFINIWNDMMKDISLNSINLKNHILKFSKNNSMNNKKLYEVTKIVKQIIQTLESMGNHVIDNSIISTGDNEDDIVYTSANNVILSVPVNQTLDLLRPILRNTYKDLVFDINKNTYWLNYVQPDTNYRFSMDRDALNTYSENKPPKLIILSRLEIEKSGKIQRYISMGLDIPEDQLDNIDIKLDPKQKYLVLTPSVISGKFKTKYVSSAVTKTINPLPSFNAIKALTSFISLSNPNDTPYIITGGIIVDQI</sequence>
<evidence type="ECO:0000256" key="1">
    <source>
        <dbReference type="ARBA" id="ARBA00022741"/>
    </source>
</evidence>
<evidence type="ECO:0000259" key="6">
    <source>
        <dbReference type="PROSITE" id="PS51194"/>
    </source>
</evidence>
<evidence type="ECO:0000256" key="3">
    <source>
        <dbReference type="ARBA" id="ARBA00022806"/>
    </source>
</evidence>
<organism evidence="7">
    <name type="scientific">Pithovirus LCPAC102</name>
    <dbReference type="NCBI Taxonomy" id="2506587"/>
    <lineage>
        <taxon>Viruses</taxon>
        <taxon>Pithoviruses</taxon>
    </lineage>
</organism>
<dbReference type="Gene3D" id="3.40.50.300">
    <property type="entry name" value="P-loop containing nucleotide triphosphate hydrolases"/>
    <property type="match status" value="2"/>
</dbReference>
<dbReference type="PROSITE" id="PS51192">
    <property type="entry name" value="HELICASE_ATP_BIND_1"/>
    <property type="match status" value="1"/>
</dbReference>
<dbReference type="SUPFAM" id="SSF52540">
    <property type="entry name" value="P-loop containing nucleoside triphosphate hydrolases"/>
    <property type="match status" value="2"/>
</dbReference>
<dbReference type="PROSITE" id="PS51194">
    <property type="entry name" value="HELICASE_CTER"/>
    <property type="match status" value="1"/>
</dbReference>
<proteinExistence type="predicted"/>
<name>A0A481Z5C8_9VIRU</name>
<protein>
    <submittedName>
        <fullName evidence="7">ATP-dependent helicase</fullName>
    </submittedName>
</protein>
<dbReference type="Pfam" id="PF00271">
    <property type="entry name" value="Helicase_C"/>
    <property type="match status" value="1"/>
</dbReference>
<accession>A0A481Z5C8</accession>
<evidence type="ECO:0000313" key="7">
    <source>
        <dbReference type="EMBL" id="QBK90319.1"/>
    </source>
</evidence>
<dbReference type="SMART" id="SM00487">
    <property type="entry name" value="DEXDc"/>
    <property type="match status" value="1"/>
</dbReference>
<dbReference type="GO" id="GO:0003723">
    <property type="term" value="F:RNA binding"/>
    <property type="evidence" value="ECO:0007669"/>
    <property type="project" value="TreeGrafter"/>
</dbReference>
<keyword evidence="3 7" id="KW-0347">Helicase</keyword>